<dbReference type="Gene3D" id="6.10.320.10">
    <property type="match status" value="1"/>
</dbReference>
<dbReference type="InterPro" id="IPR047741">
    <property type="entry name" value="DIP1984-like"/>
</dbReference>
<organism evidence="1 2">
    <name type="scientific">Caldanaerovirga acetigignens</name>
    <dbReference type="NCBI Taxonomy" id="447595"/>
    <lineage>
        <taxon>Bacteria</taxon>
        <taxon>Bacillati</taxon>
        <taxon>Bacillota</taxon>
        <taxon>Clostridia</taxon>
        <taxon>Thermosediminibacterales</taxon>
        <taxon>Thermosediminibacteraceae</taxon>
        <taxon>Caldanaerovirga</taxon>
    </lineage>
</organism>
<dbReference type="EMBL" id="FRCR01000018">
    <property type="protein sequence ID" value="SHM86581.1"/>
    <property type="molecule type" value="Genomic_DNA"/>
</dbReference>
<dbReference type="CDD" id="cd12208">
    <property type="entry name" value="DIP1984-like"/>
    <property type="match status" value="1"/>
</dbReference>
<protein>
    <recommendedName>
        <fullName evidence="3">Septicolysin</fullName>
    </recommendedName>
</protein>
<dbReference type="Proteomes" id="UP000184375">
    <property type="component" value="Unassembled WGS sequence"/>
</dbReference>
<accession>A0A1M7M750</accession>
<evidence type="ECO:0000313" key="1">
    <source>
        <dbReference type="EMBL" id="SHM86581.1"/>
    </source>
</evidence>
<keyword evidence="2" id="KW-1185">Reference proteome</keyword>
<gene>
    <name evidence="1" type="ORF">SAMN05660826_02195</name>
</gene>
<proteinExistence type="predicted"/>
<dbReference type="AlphaFoldDB" id="A0A1M7M750"/>
<dbReference type="STRING" id="447595.SAMN05660826_02195"/>
<evidence type="ECO:0000313" key="2">
    <source>
        <dbReference type="Proteomes" id="UP000184375"/>
    </source>
</evidence>
<dbReference type="NCBIfam" id="NF038048">
    <property type="entry name" value="DIP1984_fam"/>
    <property type="match status" value="1"/>
</dbReference>
<evidence type="ECO:0008006" key="3">
    <source>
        <dbReference type="Google" id="ProtNLM"/>
    </source>
</evidence>
<reference evidence="2" key="1">
    <citation type="submission" date="2016-11" db="EMBL/GenBank/DDBJ databases">
        <authorList>
            <person name="Varghese N."/>
            <person name="Submissions S."/>
        </authorList>
    </citation>
    <scope>NUCLEOTIDE SEQUENCE [LARGE SCALE GENOMIC DNA]</scope>
    <source>
        <strain evidence="2">DSM 18802</strain>
    </source>
</reference>
<name>A0A1M7M750_9FIRM</name>
<dbReference type="OrthoDB" id="3730241at2"/>
<dbReference type="Pfam" id="PF20935">
    <property type="entry name" value="DUF6847"/>
    <property type="match status" value="1"/>
</dbReference>
<sequence length="155" mass="17741">MKLAEALLERKRIKEEIAALRARACYDARVQEGDAPAENPEQLMEKILVLVEKLQKITTAINKTNIAVRLPDGRTLMEAIVERDMLKLLHETAREVADAAVGAREWRTTKSEIKFIPTIDVAVWRSRADEYAKRYRELDASIQLANWANELVEEL</sequence>